<evidence type="ECO:0000259" key="4">
    <source>
        <dbReference type="PROSITE" id="PS50404"/>
    </source>
</evidence>
<dbReference type="PROSITE" id="PS50404">
    <property type="entry name" value="GST_NTER"/>
    <property type="match status" value="2"/>
</dbReference>
<dbReference type="SFLD" id="SFLDG00358">
    <property type="entry name" value="Main_(cytGST)"/>
    <property type="match status" value="2"/>
</dbReference>
<feature type="domain" description="GST C-terminal" evidence="5">
    <location>
        <begin position="89"/>
        <end position="210"/>
    </location>
</feature>
<dbReference type="PROSITE" id="PS50405">
    <property type="entry name" value="GST_CTER"/>
    <property type="match status" value="2"/>
</dbReference>
<evidence type="ECO:0000259" key="5">
    <source>
        <dbReference type="PROSITE" id="PS50405"/>
    </source>
</evidence>
<dbReference type="InterPro" id="IPR010987">
    <property type="entry name" value="Glutathione-S-Trfase_C-like"/>
</dbReference>
<dbReference type="SUPFAM" id="SSF52833">
    <property type="entry name" value="Thioredoxin-like"/>
    <property type="match status" value="2"/>
</dbReference>
<dbReference type="SFLD" id="SFLDG01152">
    <property type="entry name" value="Main.3:_Omega-_and_Tau-like"/>
    <property type="match status" value="2"/>
</dbReference>
<comment type="catalytic activity">
    <reaction evidence="3">
        <text>RX + glutathione = an S-substituted glutathione + a halide anion + H(+)</text>
        <dbReference type="Rhea" id="RHEA:16437"/>
        <dbReference type="ChEBI" id="CHEBI:15378"/>
        <dbReference type="ChEBI" id="CHEBI:16042"/>
        <dbReference type="ChEBI" id="CHEBI:17792"/>
        <dbReference type="ChEBI" id="CHEBI:57925"/>
        <dbReference type="ChEBI" id="CHEBI:90779"/>
        <dbReference type="EC" id="2.5.1.18"/>
    </reaction>
</comment>
<dbReference type="Proteomes" id="UP001318860">
    <property type="component" value="Unassembled WGS sequence"/>
</dbReference>
<dbReference type="InterPro" id="IPR004045">
    <property type="entry name" value="Glutathione_S-Trfase_N"/>
</dbReference>
<dbReference type="InterPro" id="IPR045073">
    <property type="entry name" value="Omega/Tau-like"/>
</dbReference>
<dbReference type="PANTHER" id="PTHR11260:SF757">
    <property type="entry name" value="GLUTATHIONE TRANSFERASE"/>
    <property type="match status" value="1"/>
</dbReference>
<evidence type="ECO:0000256" key="1">
    <source>
        <dbReference type="ARBA" id="ARBA00012452"/>
    </source>
</evidence>
<dbReference type="InterPro" id="IPR036282">
    <property type="entry name" value="Glutathione-S-Trfase_C_sf"/>
</dbReference>
<feature type="domain" description="GST C-terminal" evidence="5">
    <location>
        <begin position="282"/>
        <end position="414"/>
    </location>
</feature>
<dbReference type="EMBL" id="JABTTQ020000013">
    <property type="protein sequence ID" value="KAK6143931.1"/>
    <property type="molecule type" value="Genomic_DNA"/>
</dbReference>
<sequence>MSKFEKVKLLGTGVSPFEWRIIWALKLKGIEFEFIKEDVSNKSLLLLEKNPVYKMIPVLIHGQNAISESLIILEYIDETWKQNPILPKDPAERAYSRFWAKFSEEKIVEPSRLAFHYTGDKQAEGVKLMANGLQILENQIKGKKFFGGDEIGYLDIVIGWIAYWLHFSQEAGDYKGLELVQVTSGRALIISEIMSRGEKVKLLGTGVSPFEWRIIWALKLKGIEFEFIKEDVSNKSLLLLEKNPVYKMIPVLIHGQNAISESLIILEYIDETWKVNPILPKDPAERAYARFWAKFSEEKIVEPIKLAFHYTGEKQAEGVQLLEEGLDILEGQIKGKKFFGGDEIGFLDIVVGWIAYWLHFNQEAAGYKVMDQAKYPGIDMWMKNFLQVDIIKENLPPFDAMMNNYKMYRKMSLAVLNVTQ</sequence>
<dbReference type="SUPFAM" id="SSF47616">
    <property type="entry name" value="GST C-terminal domain-like"/>
    <property type="match status" value="2"/>
</dbReference>
<dbReference type="Pfam" id="PF02798">
    <property type="entry name" value="GST_N"/>
    <property type="match status" value="2"/>
</dbReference>
<accession>A0ABR0W8F6</accession>
<dbReference type="InterPro" id="IPR040079">
    <property type="entry name" value="Glutathione_S-Trfase"/>
</dbReference>
<evidence type="ECO:0000256" key="2">
    <source>
        <dbReference type="ARBA" id="ARBA00022679"/>
    </source>
</evidence>
<evidence type="ECO:0000313" key="6">
    <source>
        <dbReference type="EMBL" id="KAK6143931.1"/>
    </source>
</evidence>
<dbReference type="SFLD" id="SFLDS00019">
    <property type="entry name" value="Glutathione_Transferase_(cytos"/>
    <property type="match status" value="2"/>
</dbReference>
<dbReference type="CDD" id="cd03185">
    <property type="entry name" value="GST_C_Tau"/>
    <property type="match status" value="2"/>
</dbReference>
<dbReference type="Gene3D" id="1.20.1050.10">
    <property type="match status" value="2"/>
</dbReference>
<proteinExistence type="predicted"/>
<dbReference type="InterPro" id="IPR036249">
    <property type="entry name" value="Thioredoxin-like_sf"/>
</dbReference>
<reference evidence="6 7" key="1">
    <citation type="journal article" date="2021" name="Comput. Struct. Biotechnol. J.">
        <title>De novo genome assembly of the potent medicinal plant Rehmannia glutinosa using nanopore technology.</title>
        <authorList>
            <person name="Ma L."/>
            <person name="Dong C."/>
            <person name="Song C."/>
            <person name="Wang X."/>
            <person name="Zheng X."/>
            <person name="Niu Y."/>
            <person name="Chen S."/>
            <person name="Feng W."/>
        </authorList>
    </citation>
    <scope>NUCLEOTIDE SEQUENCE [LARGE SCALE GENOMIC DNA]</scope>
    <source>
        <strain evidence="6">DH-2019</strain>
    </source>
</reference>
<name>A0ABR0W8F6_REHGL</name>
<feature type="domain" description="GST N-terminal" evidence="4">
    <location>
        <begin position="198"/>
        <end position="277"/>
    </location>
</feature>
<protein>
    <recommendedName>
        <fullName evidence="1">glutathione transferase</fullName>
        <ecNumber evidence="1">2.5.1.18</ecNumber>
    </recommendedName>
</protein>
<feature type="domain" description="GST N-terminal" evidence="4">
    <location>
        <begin position="5"/>
        <end position="84"/>
    </location>
</feature>
<dbReference type="Gene3D" id="3.40.30.10">
    <property type="entry name" value="Glutaredoxin"/>
    <property type="match status" value="2"/>
</dbReference>
<evidence type="ECO:0000313" key="7">
    <source>
        <dbReference type="Proteomes" id="UP001318860"/>
    </source>
</evidence>
<evidence type="ECO:0000256" key="3">
    <source>
        <dbReference type="ARBA" id="ARBA00047960"/>
    </source>
</evidence>
<gene>
    <name evidence="6" type="ORF">DH2020_024279</name>
</gene>
<keyword evidence="7" id="KW-1185">Reference proteome</keyword>
<comment type="caution">
    <text evidence="6">The sequence shown here is derived from an EMBL/GenBank/DDBJ whole genome shotgun (WGS) entry which is preliminary data.</text>
</comment>
<keyword evidence="2" id="KW-0808">Transferase</keyword>
<dbReference type="PANTHER" id="PTHR11260">
    <property type="entry name" value="GLUTATHIONE S-TRANSFERASE, GST, SUPERFAMILY, GST DOMAIN CONTAINING"/>
    <property type="match status" value="1"/>
</dbReference>
<organism evidence="6 7">
    <name type="scientific">Rehmannia glutinosa</name>
    <name type="common">Chinese foxglove</name>
    <dbReference type="NCBI Taxonomy" id="99300"/>
    <lineage>
        <taxon>Eukaryota</taxon>
        <taxon>Viridiplantae</taxon>
        <taxon>Streptophyta</taxon>
        <taxon>Embryophyta</taxon>
        <taxon>Tracheophyta</taxon>
        <taxon>Spermatophyta</taxon>
        <taxon>Magnoliopsida</taxon>
        <taxon>eudicotyledons</taxon>
        <taxon>Gunneridae</taxon>
        <taxon>Pentapetalae</taxon>
        <taxon>asterids</taxon>
        <taxon>lamiids</taxon>
        <taxon>Lamiales</taxon>
        <taxon>Orobanchaceae</taxon>
        <taxon>Rehmannieae</taxon>
        <taxon>Rehmannia</taxon>
    </lineage>
</organism>
<dbReference type="InterPro" id="IPR045074">
    <property type="entry name" value="GST_C_Tau"/>
</dbReference>
<dbReference type="CDD" id="cd03058">
    <property type="entry name" value="GST_N_Tau"/>
    <property type="match status" value="2"/>
</dbReference>
<dbReference type="EC" id="2.5.1.18" evidence="1"/>
<dbReference type="Pfam" id="PF13410">
    <property type="entry name" value="GST_C_2"/>
    <property type="match status" value="1"/>
</dbReference>